<dbReference type="GO" id="GO:0016747">
    <property type="term" value="F:acyltransferase activity, transferring groups other than amino-acyl groups"/>
    <property type="evidence" value="ECO:0007669"/>
    <property type="project" value="InterPro"/>
</dbReference>
<evidence type="ECO:0000313" key="5">
    <source>
        <dbReference type="Proteomes" id="UP000601768"/>
    </source>
</evidence>
<dbReference type="PROSITE" id="PS51186">
    <property type="entry name" value="GNAT"/>
    <property type="match status" value="1"/>
</dbReference>
<reference evidence="4" key="2">
    <citation type="submission" date="2020-08" db="EMBL/GenBank/DDBJ databases">
        <authorList>
            <person name="Lai Q."/>
        </authorList>
    </citation>
    <scope>NUCLEOTIDE SEQUENCE</scope>
    <source>
        <strain evidence="4">S27-2</strain>
    </source>
</reference>
<dbReference type="EMBL" id="JACNEP010000001">
    <property type="protein sequence ID" value="MBC3764420.1"/>
    <property type="molecule type" value="Genomic_DNA"/>
</dbReference>
<organism evidence="4 5">
    <name type="scientific">Neptunicella marina</name>
    <dbReference type="NCBI Taxonomy" id="2125989"/>
    <lineage>
        <taxon>Bacteria</taxon>
        <taxon>Pseudomonadati</taxon>
        <taxon>Pseudomonadota</taxon>
        <taxon>Gammaproteobacteria</taxon>
        <taxon>Alteromonadales</taxon>
        <taxon>Alteromonadaceae</taxon>
        <taxon>Neptunicella</taxon>
    </lineage>
</organism>
<dbReference type="AlphaFoldDB" id="A0A8J6LWV6"/>
<proteinExistence type="predicted"/>
<name>A0A8J6LWV6_9ALTE</name>
<evidence type="ECO:0000259" key="3">
    <source>
        <dbReference type="PROSITE" id="PS51186"/>
    </source>
</evidence>
<feature type="domain" description="N-acetyltransferase" evidence="3">
    <location>
        <begin position="3"/>
        <end position="149"/>
    </location>
</feature>
<dbReference type="PANTHER" id="PTHR43877">
    <property type="entry name" value="AMINOALKYLPHOSPHONATE N-ACETYLTRANSFERASE-RELATED-RELATED"/>
    <property type="match status" value="1"/>
</dbReference>
<dbReference type="Proteomes" id="UP000601768">
    <property type="component" value="Unassembled WGS sequence"/>
</dbReference>
<dbReference type="InterPro" id="IPR016181">
    <property type="entry name" value="Acyl_CoA_acyltransferase"/>
</dbReference>
<keyword evidence="5" id="KW-1185">Reference proteome</keyword>
<gene>
    <name evidence="4" type="ORF">H8B19_00905</name>
</gene>
<accession>A0A8J6LWV6</accession>
<dbReference type="PANTHER" id="PTHR43877:SF2">
    <property type="entry name" value="AMINOALKYLPHOSPHONATE N-ACETYLTRANSFERASE-RELATED"/>
    <property type="match status" value="1"/>
</dbReference>
<comment type="caution">
    <text evidence="4">The sequence shown here is derived from an EMBL/GenBank/DDBJ whole genome shotgun (WGS) entry which is preliminary data.</text>
</comment>
<dbReference type="CDD" id="cd04301">
    <property type="entry name" value="NAT_SF"/>
    <property type="match status" value="1"/>
</dbReference>
<dbReference type="RefSeq" id="WP_186504895.1">
    <property type="nucleotide sequence ID" value="NZ_JACNEP010000001.1"/>
</dbReference>
<evidence type="ECO:0000256" key="2">
    <source>
        <dbReference type="ARBA" id="ARBA00023315"/>
    </source>
</evidence>
<dbReference type="Gene3D" id="3.40.630.30">
    <property type="match status" value="1"/>
</dbReference>
<dbReference type="Pfam" id="PF00583">
    <property type="entry name" value="Acetyltransf_1"/>
    <property type="match status" value="1"/>
</dbReference>
<keyword evidence="1" id="KW-0808">Transferase</keyword>
<protein>
    <submittedName>
        <fullName evidence="4">GNAT family N-acetyltransferase</fullName>
    </submittedName>
</protein>
<sequence>MTTTIRRATPDDINALVNFNQAMAHETEGKVLDKDTLTQGVARLINQPEYGFYLVAETDGEIAAGLMVTYEWSDWRNGLFWWIQSVYVMPDFRRQGLYTALYNEVKALAEKQTGVCGFRLYVEKENIAAQKTYQALGMQECEYFMYQNK</sequence>
<keyword evidence="2" id="KW-0012">Acyltransferase</keyword>
<dbReference type="InterPro" id="IPR000182">
    <property type="entry name" value="GNAT_dom"/>
</dbReference>
<reference evidence="4" key="1">
    <citation type="journal article" date="2018" name="Int. J. Syst. Evol. Microbiol.">
        <title>Neptunicella marina gen. nov., sp. nov., isolated from surface seawater.</title>
        <authorList>
            <person name="Liu X."/>
            <person name="Lai Q."/>
            <person name="Du Y."/>
            <person name="Zhang X."/>
            <person name="Liu Z."/>
            <person name="Sun F."/>
            <person name="Shao Z."/>
        </authorList>
    </citation>
    <scope>NUCLEOTIDE SEQUENCE</scope>
    <source>
        <strain evidence="4">S27-2</strain>
    </source>
</reference>
<evidence type="ECO:0000256" key="1">
    <source>
        <dbReference type="ARBA" id="ARBA00022679"/>
    </source>
</evidence>
<evidence type="ECO:0000313" key="4">
    <source>
        <dbReference type="EMBL" id="MBC3764420.1"/>
    </source>
</evidence>
<dbReference type="SUPFAM" id="SSF55729">
    <property type="entry name" value="Acyl-CoA N-acyltransferases (Nat)"/>
    <property type="match status" value="1"/>
</dbReference>
<dbReference type="InterPro" id="IPR050832">
    <property type="entry name" value="Bact_Acetyltransf"/>
</dbReference>